<accession>A0A2S3U1B3</accession>
<gene>
    <name evidence="1" type="ORF">S101258_03267</name>
</gene>
<sequence length="92" mass="10513">MSGRKNYLISFDPTVNKWESVKNSVILHPSDRFIKIFEGAIIVSSYTSSKEDVLKSLLSHSLTQFLITPVSIPPLDGATNEYNWDYLKKNMF</sequence>
<organism evidence="1 2">
    <name type="scientific">Lactiplantibacillus plantarum subsp. plantarum</name>
    <dbReference type="NCBI Taxonomy" id="337330"/>
    <lineage>
        <taxon>Bacteria</taxon>
        <taxon>Bacillati</taxon>
        <taxon>Bacillota</taxon>
        <taxon>Bacilli</taxon>
        <taxon>Lactobacillales</taxon>
        <taxon>Lactobacillaceae</taxon>
        <taxon>Lactiplantibacillus</taxon>
    </lineage>
</organism>
<dbReference type="EMBL" id="NKCZ01000127">
    <property type="protein sequence ID" value="POD81858.1"/>
    <property type="molecule type" value="Genomic_DNA"/>
</dbReference>
<name>A0A2S3U1B3_LACPN</name>
<dbReference type="AlphaFoldDB" id="A0A2S3U1B3"/>
<proteinExistence type="predicted"/>
<evidence type="ECO:0000313" key="2">
    <source>
        <dbReference type="Proteomes" id="UP000236990"/>
    </source>
</evidence>
<comment type="caution">
    <text evidence="1">The sequence shown here is derived from an EMBL/GenBank/DDBJ whole genome shotgun (WGS) entry which is preliminary data.</text>
</comment>
<dbReference type="Proteomes" id="UP000236990">
    <property type="component" value="Unassembled WGS sequence"/>
</dbReference>
<reference evidence="1 2" key="1">
    <citation type="submission" date="2017-06" db="EMBL/GenBank/DDBJ databases">
        <title>Genome sequence of Lactobacillus plantarum subsp. plantarum strain SRCM101258.</title>
        <authorList>
            <person name="Cho S.H."/>
        </authorList>
    </citation>
    <scope>NUCLEOTIDE SEQUENCE [LARGE SCALE GENOMIC DNA]</scope>
    <source>
        <strain evidence="1 2">SRCM101258</strain>
    </source>
</reference>
<protein>
    <submittedName>
        <fullName evidence="1">Uncharacterized protein</fullName>
    </submittedName>
</protein>
<evidence type="ECO:0000313" key="1">
    <source>
        <dbReference type="EMBL" id="POD81858.1"/>
    </source>
</evidence>